<name>A0ACB5T7U1_AMBMO</name>
<comment type="caution">
    <text evidence="1">The sequence shown here is derived from an EMBL/GenBank/DDBJ whole genome shotgun (WGS) entry which is preliminary data.</text>
</comment>
<organism evidence="1 2">
    <name type="scientific">Ambrosiozyma monospora</name>
    <name type="common">Yeast</name>
    <name type="synonym">Endomycopsis monosporus</name>
    <dbReference type="NCBI Taxonomy" id="43982"/>
    <lineage>
        <taxon>Eukaryota</taxon>
        <taxon>Fungi</taxon>
        <taxon>Dikarya</taxon>
        <taxon>Ascomycota</taxon>
        <taxon>Saccharomycotina</taxon>
        <taxon>Pichiomycetes</taxon>
        <taxon>Pichiales</taxon>
        <taxon>Pichiaceae</taxon>
        <taxon>Ambrosiozyma</taxon>
    </lineage>
</organism>
<dbReference type="EMBL" id="BSXS01004701">
    <property type="protein sequence ID" value="GME83353.1"/>
    <property type="molecule type" value="Genomic_DNA"/>
</dbReference>
<gene>
    <name evidence="1" type="ORF">Amon02_000611100</name>
</gene>
<sequence length="417" mass="45364">MKPLRILYLKNLTNILFFLLCLKTVTSTPIPIQTQQETEDQLSWVGQHTTVRLSEVIPDSEQTTSTSISTSLSSSSDSSNDSDSASTNTSTELTTTESSESPSLVTLSIPAITTTETAEGGIYQKNQDTIYSFEPSSATTIPSVNHNAESTSSRSSIVLNTVPAKTVDVTFESMKPAFESEPAATSMSSDDNDNSSSSSKDQPTKQYGVSKVLIIILAVWGGIVLAIIIIYSYFYIRRRHMKKQAVEIFEKSHKHQRTASSISMTIGLSSTPIDLHRNPTIKTTGGFVKSPLPSMRRPNNAMVRSPVEAGTARPPTQDLLSSPISGMITSPTGTIISPVQLNYKRPTEATGMTQHSGGSQGTGLTGNTGVTQLDPNKYERQALRKSQQRSSHGSSKQSPRISRPEDVVVRRSFPRWI</sequence>
<reference evidence="1" key="1">
    <citation type="submission" date="2023-04" db="EMBL/GenBank/DDBJ databases">
        <title>Ambrosiozyma monospora NBRC 10751.</title>
        <authorList>
            <person name="Ichikawa N."/>
            <person name="Sato H."/>
            <person name="Tonouchi N."/>
        </authorList>
    </citation>
    <scope>NUCLEOTIDE SEQUENCE</scope>
    <source>
        <strain evidence="1">NBRC 10751</strain>
    </source>
</reference>
<dbReference type="Proteomes" id="UP001165064">
    <property type="component" value="Unassembled WGS sequence"/>
</dbReference>
<evidence type="ECO:0000313" key="1">
    <source>
        <dbReference type="EMBL" id="GME83353.1"/>
    </source>
</evidence>
<keyword evidence="2" id="KW-1185">Reference proteome</keyword>
<accession>A0ACB5T7U1</accession>
<evidence type="ECO:0000313" key="2">
    <source>
        <dbReference type="Proteomes" id="UP001165064"/>
    </source>
</evidence>
<protein>
    <submittedName>
        <fullName evidence="1">Unnamed protein product</fullName>
    </submittedName>
</protein>
<proteinExistence type="predicted"/>